<proteinExistence type="predicted"/>
<dbReference type="HOGENOM" id="CLU_2566052_0_0_6"/>
<accession>G0JU77</accession>
<evidence type="ECO:0000313" key="2">
    <source>
        <dbReference type="Proteomes" id="UP000009220"/>
    </source>
</evidence>
<evidence type="ECO:0000313" key="1">
    <source>
        <dbReference type="EMBL" id="AEM47929.1"/>
    </source>
</evidence>
<reference evidence="1 2" key="1">
    <citation type="journal article" date="2011" name="J. Bacteriol.">
        <title>Draft genome of the psychrotolerant acidophile Acidithiobacillus ferrivorans SS3.</title>
        <authorList>
            <person name="Liljeqvist M."/>
            <person name="Valdes J."/>
            <person name="Holmes D.S."/>
            <person name="Dopson M."/>
        </authorList>
    </citation>
    <scope>NUCLEOTIDE SEQUENCE [LARGE SCALE GENOMIC DNA]</scope>
    <source>
        <strain evidence="1 2">SS3</strain>
    </source>
</reference>
<gene>
    <name evidence="1" type="ORF">Acife_1800</name>
</gene>
<dbReference type="AlphaFoldDB" id="G0JU77"/>
<organism evidence="1 2">
    <name type="scientific">Acidithiobacillus ferrivorans SS3</name>
    <dbReference type="NCBI Taxonomy" id="743299"/>
    <lineage>
        <taxon>Bacteria</taxon>
        <taxon>Pseudomonadati</taxon>
        <taxon>Pseudomonadota</taxon>
        <taxon>Acidithiobacillia</taxon>
        <taxon>Acidithiobacillales</taxon>
        <taxon>Acidithiobacillaceae</taxon>
        <taxon>Acidithiobacillus</taxon>
    </lineage>
</organism>
<protein>
    <submittedName>
        <fullName evidence="1">Uncharacterized protein</fullName>
    </submittedName>
</protein>
<dbReference type="EMBL" id="CP002985">
    <property type="protein sequence ID" value="AEM47929.1"/>
    <property type="molecule type" value="Genomic_DNA"/>
</dbReference>
<name>G0JU77_9PROT</name>
<sequence>MNRPHRRVYSCRRVSGKLYSSLKTLYYHKALIDCSHKQCASVIEDGEGLASLPNNNTIMCPLLDLQGPTSLASSNHHKHDQ</sequence>
<dbReference type="Proteomes" id="UP000009220">
    <property type="component" value="Chromosome"/>
</dbReference>
<dbReference type="KEGG" id="afi:Acife_1800"/>
<dbReference type="STRING" id="743299.Acife_1800"/>